<dbReference type="InterPro" id="IPR001295">
    <property type="entry name" value="Dihydroorotate_DH_CS"/>
</dbReference>
<dbReference type="PROSITE" id="PS00912">
    <property type="entry name" value="DHODEHASE_2"/>
    <property type="match status" value="1"/>
</dbReference>
<keyword evidence="3" id="KW-0285">Flavoprotein</keyword>
<dbReference type="GO" id="GO:0044205">
    <property type="term" value="P:'de novo' UMP biosynthetic process"/>
    <property type="evidence" value="ECO:0007669"/>
    <property type="project" value="UniProtKB-UniPathway"/>
</dbReference>
<dbReference type="GO" id="GO:0004152">
    <property type="term" value="F:dihydroorotate dehydrogenase activity"/>
    <property type="evidence" value="ECO:0007669"/>
    <property type="project" value="TreeGrafter"/>
</dbReference>
<keyword evidence="5" id="KW-0665">Pyrimidine biosynthesis</keyword>
<dbReference type="GO" id="GO:0006207">
    <property type="term" value="P:'de novo' pyrimidine nucleobase biosynthetic process"/>
    <property type="evidence" value="ECO:0007669"/>
    <property type="project" value="InterPro"/>
</dbReference>
<evidence type="ECO:0000256" key="1">
    <source>
        <dbReference type="ARBA" id="ARBA00001917"/>
    </source>
</evidence>
<evidence type="ECO:0000256" key="4">
    <source>
        <dbReference type="ARBA" id="ARBA00022643"/>
    </source>
</evidence>
<evidence type="ECO:0000259" key="7">
    <source>
        <dbReference type="Pfam" id="PF01180"/>
    </source>
</evidence>
<evidence type="ECO:0000313" key="8">
    <source>
        <dbReference type="EMBL" id="GAG09549.1"/>
    </source>
</evidence>
<proteinExistence type="predicted"/>
<feature type="domain" description="Dihydroorotate dehydrogenase catalytic" evidence="7">
    <location>
        <begin position="4"/>
        <end position="143"/>
    </location>
</feature>
<comment type="pathway">
    <text evidence="2">Pyrimidine metabolism; UMP biosynthesis via de novo pathway.</text>
</comment>
<evidence type="ECO:0000256" key="5">
    <source>
        <dbReference type="ARBA" id="ARBA00022975"/>
    </source>
</evidence>
<dbReference type="Pfam" id="PF01180">
    <property type="entry name" value="DHO_dh"/>
    <property type="match status" value="1"/>
</dbReference>
<dbReference type="PANTHER" id="PTHR48109">
    <property type="entry name" value="DIHYDROOROTATE DEHYDROGENASE (QUINONE), MITOCHONDRIAL-RELATED"/>
    <property type="match status" value="1"/>
</dbReference>
<name>X0UUM2_9ZZZZ</name>
<dbReference type="Gene3D" id="3.20.20.70">
    <property type="entry name" value="Aldolase class I"/>
    <property type="match status" value="1"/>
</dbReference>
<organism evidence="8">
    <name type="scientific">marine sediment metagenome</name>
    <dbReference type="NCBI Taxonomy" id="412755"/>
    <lineage>
        <taxon>unclassified sequences</taxon>
        <taxon>metagenomes</taxon>
        <taxon>ecological metagenomes</taxon>
    </lineage>
</organism>
<keyword evidence="4" id="KW-0288">FMN</keyword>
<reference evidence="8" key="1">
    <citation type="journal article" date="2014" name="Front. Microbiol.">
        <title>High frequency of phylogenetically diverse reductive dehalogenase-homologous genes in deep subseafloor sedimentary metagenomes.</title>
        <authorList>
            <person name="Kawai M."/>
            <person name="Futagami T."/>
            <person name="Toyoda A."/>
            <person name="Takaki Y."/>
            <person name="Nishi S."/>
            <person name="Hori S."/>
            <person name="Arai W."/>
            <person name="Tsubouchi T."/>
            <person name="Morono Y."/>
            <person name="Uchiyama I."/>
            <person name="Ito T."/>
            <person name="Fujiyama A."/>
            <person name="Inagaki F."/>
            <person name="Takami H."/>
        </authorList>
    </citation>
    <scope>NUCLEOTIDE SEQUENCE</scope>
    <source>
        <strain evidence="8">Expedition CK06-06</strain>
    </source>
</reference>
<feature type="non-terminal residue" evidence="8">
    <location>
        <position position="1"/>
    </location>
</feature>
<evidence type="ECO:0000256" key="6">
    <source>
        <dbReference type="ARBA" id="ARBA00023002"/>
    </source>
</evidence>
<evidence type="ECO:0000256" key="2">
    <source>
        <dbReference type="ARBA" id="ARBA00004725"/>
    </source>
</evidence>
<dbReference type="EMBL" id="BARS01021956">
    <property type="protein sequence ID" value="GAG09549.1"/>
    <property type="molecule type" value="Genomic_DNA"/>
</dbReference>
<evidence type="ECO:0000256" key="3">
    <source>
        <dbReference type="ARBA" id="ARBA00022630"/>
    </source>
</evidence>
<dbReference type="UniPathway" id="UPA00070"/>
<dbReference type="SUPFAM" id="SSF51395">
    <property type="entry name" value="FMN-linked oxidoreductases"/>
    <property type="match status" value="1"/>
</dbReference>
<dbReference type="PANTHER" id="PTHR48109:SF1">
    <property type="entry name" value="DIHYDROOROTATE DEHYDROGENASE (FUMARATE)"/>
    <property type="match status" value="1"/>
</dbReference>
<keyword evidence="6" id="KW-0560">Oxidoreductase</keyword>
<comment type="cofactor">
    <cofactor evidence="1">
        <name>FMN</name>
        <dbReference type="ChEBI" id="CHEBI:58210"/>
    </cofactor>
</comment>
<dbReference type="GO" id="GO:0005737">
    <property type="term" value="C:cytoplasm"/>
    <property type="evidence" value="ECO:0007669"/>
    <property type="project" value="InterPro"/>
</dbReference>
<accession>X0UUM2</accession>
<dbReference type="AlphaFoldDB" id="X0UUM2"/>
<dbReference type="InterPro" id="IPR050074">
    <property type="entry name" value="DHO_dehydrogenase"/>
</dbReference>
<gene>
    <name evidence="8" type="ORF">S01H1_35164</name>
</gene>
<dbReference type="InterPro" id="IPR013785">
    <property type="entry name" value="Aldolase_TIM"/>
</dbReference>
<dbReference type="InterPro" id="IPR005720">
    <property type="entry name" value="Dihydroorotate_DH_cat"/>
</dbReference>
<comment type="caution">
    <text evidence="8">The sequence shown here is derived from an EMBL/GenBank/DDBJ whole genome shotgun (WGS) entry which is preliminary data.</text>
</comment>
<sequence>ARATYAVVKAAKKAARLPVITKLSPNVTDITEIARAAERAGSDILSLVNTFFGMSVDLKTKQPKLGNVWGGLSGPAIKPQALWMLKKVSKAVKIPLIGMGGIMNTQDALEFIICGASAVAVGTGNFVNPKATVEIITGIRKYLEKNKIRSIKELIGSLKQ</sequence>
<protein>
    <recommendedName>
        <fullName evidence="7">Dihydroorotate dehydrogenase catalytic domain-containing protein</fullName>
    </recommendedName>
</protein>